<dbReference type="InterPro" id="IPR006170">
    <property type="entry name" value="PBP/GOBP"/>
</dbReference>
<keyword evidence="1" id="KW-0732">Signal</keyword>
<dbReference type="Pfam" id="PF01395">
    <property type="entry name" value="PBP_GOBP"/>
    <property type="match status" value="1"/>
</dbReference>
<gene>
    <name evidence="2" type="ORF">ILUMI_06048</name>
</gene>
<accession>A0A8K0DGE5</accession>
<dbReference type="CDD" id="cd23992">
    <property type="entry name" value="PBP_GOBP"/>
    <property type="match status" value="1"/>
</dbReference>
<proteinExistence type="predicted"/>
<dbReference type="EMBL" id="VTPC01002362">
    <property type="protein sequence ID" value="KAF2900130.1"/>
    <property type="molecule type" value="Genomic_DNA"/>
</dbReference>
<comment type="caution">
    <text evidence="2">The sequence shown here is derived from an EMBL/GenBank/DDBJ whole genome shotgun (WGS) entry which is preliminary data.</text>
</comment>
<evidence type="ECO:0000256" key="1">
    <source>
        <dbReference type="SAM" id="SignalP"/>
    </source>
</evidence>
<sequence>MKIVIYSLFLMTTIVQVSKTKLIVGLTEEEKECVKQLGEDENRIQNLYFGYASPENDAQFNRFVECVWKKLGFITENGDINYENLKNSYQITGKLGIDDPVLSAHADKFVFQAVSKCESNPDSLKADSTAQMAVKIQNCISKNFNEAARLLYSPTK</sequence>
<feature type="chain" id="PRO_5035447510" evidence="1">
    <location>
        <begin position="21"/>
        <end position="156"/>
    </location>
</feature>
<reference evidence="2" key="1">
    <citation type="submission" date="2019-08" db="EMBL/GenBank/DDBJ databases">
        <title>The genome of the North American firefly Photinus pyralis.</title>
        <authorList>
            <consortium name="Photinus pyralis genome working group"/>
            <person name="Fallon T.R."/>
            <person name="Sander Lower S.E."/>
            <person name="Weng J.-K."/>
        </authorList>
    </citation>
    <scope>NUCLEOTIDE SEQUENCE</scope>
    <source>
        <strain evidence="2">TRF0915ILg1</strain>
        <tissue evidence="2">Whole body</tissue>
    </source>
</reference>
<dbReference type="GO" id="GO:0005549">
    <property type="term" value="F:odorant binding"/>
    <property type="evidence" value="ECO:0007669"/>
    <property type="project" value="InterPro"/>
</dbReference>
<evidence type="ECO:0000313" key="2">
    <source>
        <dbReference type="EMBL" id="KAF2900130.1"/>
    </source>
</evidence>
<dbReference type="Gene3D" id="1.10.238.20">
    <property type="entry name" value="Pheromone/general odorant binding protein domain"/>
    <property type="match status" value="1"/>
</dbReference>
<evidence type="ECO:0000313" key="3">
    <source>
        <dbReference type="Proteomes" id="UP000801492"/>
    </source>
</evidence>
<dbReference type="InterPro" id="IPR036728">
    <property type="entry name" value="PBP_GOBP_sf"/>
</dbReference>
<keyword evidence="3" id="KW-1185">Reference proteome</keyword>
<dbReference type="OrthoDB" id="6764179at2759"/>
<feature type="signal peptide" evidence="1">
    <location>
        <begin position="1"/>
        <end position="20"/>
    </location>
</feature>
<protein>
    <submittedName>
        <fullName evidence="2">Uncharacterized protein</fullName>
    </submittedName>
</protein>
<dbReference type="SUPFAM" id="SSF47565">
    <property type="entry name" value="Insect pheromone/odorant-binding proteins"/>
    <property type="match status" value="1"/>
</dbReference>
<dbReference type="AlphaFoldDB" id="A0A8K0DGE5"/>
<organism evidence="2 3">
    <name type="scientific">Ignelater luminosus</name>
    <name type="common">Cucubano</name>
    <name type="synonym">Pyrophorus luminosus</name>
    <dbReference type="NCBI Taxonomy" id="2038154"/>
    <lineage>
        <taxon>Eukaryota</taxon>
        <taxon>Metazoa</taxon>
        <taxon>Ecdysozoa</taxon>
        <taxon>Arthropoda</taxon>
        <taxon>Hexapoda</taxon>
        <taxon>Insecta</taxon>
        <taxon>Pterygota</taxon>
        <taxon>Neoptera</taxon>
        <taxon>Endopterygota</taxon>
        <taxon>Coleoptera</taxon>
        <taxon>Polyphaga</taxon>
        <taxon>Elateriformia</taxon>
        <taxon>Elateroidea</taxon>
        <taxon>Elateridae</taxon>
        <taxon>Agrypninae</taxon>
        <taxon>Pyrophorini</taxon>
        <taxon>Ignelater</taxon>
    </lineage>
</organism>
<name>A0A8K0DGE5_IGNLU</name>
<dbReference type="Proteomes" id="UP000801492">
    <property type="component" value="Unassembled WGS sequence"/>
</dbReference>